<protein>
    <submittedName>
        <fullName evidence="2">Uncharacterized protein</fullName>
    </submittedName>
</protein>
<evidence type="ECO:0000256" key="1">
    <source>
        <dbReference type="SAM" id="MobiDB-lite"/>
    </source>
</evidence>
<reference evidence="3" key="1">
    <citation type="journal article" date="2017" name="bioRxiv">
        <title>Comparative analysis of the genomes of Stylophora pistillata and Acropora digitifera provides evidence for extensive differences between species of corals.</title>
        <authorList>
            <person name="Voolstra C.R."/>
            <person name="Li Y."/>
            <person name="Liew Y.J."/>
            <person name="Baumgarten S."/>
            <person name="Zoccola D."/>
            <person name="Flot J.-F."/>
            <person name="Tambutte S."/>
            <person name="Allemand D."/>
            <person name="Aranda M."/>
        </authorList>
    </citation>
    <scope>NUCLEOTIDE SEQUENCE [LARGE SCALE GENOMIC DNA]</scope>
</reference>
<feature type="region of interest" description="Disordered" evidence="1">
    <location>
        <begin position="223"/>
        <end position="272"/>
    </location>
</feature>
<feature type="compositionally biased region" description="Polar residues" evidence="1">
    <location>
        <begin position="238"/>
        <end position="250"/>
    </location>
</feature>
<comment type="caution">
    <text evidence="2">The sequence shown here is derived from an EMBL/GenBank/DDBJ whole genome shotgun (WGS) entry which is preliminary data.</text>
</comment>
<proteinExistence type="predicted"/>
<accession>A0A2B4S5A1</accession>
<evidence type="ECO:0000313" key="3">
    <source>
        <dbReference type="Proteomes" id="UP000225706"/>
    </source>
</evidence>
<dbReference type="AlphaFoldDB" id="A0A2B4S5A1"/>
<organism evidence="2 3">
    <name type="scientific">Stylophora pistillata</name>
    <name type="common">Smooth cauliflower coral</name>
    <dbReference type="NCBI Taxonomy" id="50429"/>
    <lineage>
        <taxon>Eukaryota</taxon>
        <taxon>Metazoa</taxon>
        <taxon>Cnidaria</taxon>
        <taxon>Anthozoa</taxon>
        <taxon>Hexacorallia</taxon>
        <taxon>Scleractinia</taxon>
        <taxon>Astrocoeniina</taxon>
        <taxon>Pocilloporidae</taxon>
        <taxon>Stylophora</taxon>
    </lineage>
</organism>
<dbReference type="EMBL" id="LSMT01000198">
    <property type="protein sequence ID" value="PFX23738.1"/>
    <property type="molecule type" value="Genomic_DNA"/>
</dbReference>
<name>A0A2B4S5A1_STYPI</name>
<sequence>MVWIVPPTPSKNSMGVCIMGVVNAFPTEPDTTLPPPDHAMEALYQATLRKTKSLRAMGYTVVEMWESSGAGVRGGDPGNASTRRSFNKICNRRYFHCRHHRVPLPFLGAFPPGAGPGVVRLDVKEVVTPEGPACTIVEGGDEIGMGEETTPTPNGEVGVVVVVPNMFCNVLSGCFSWSRSTTKPKLGDVLYADLGEFDRIKKMPEVSTSPKALPPQYADITQFLKGNPEDSGAELPKDSTTPTVNNTATGSKEESSTGNTGDGAEATKDTGL</sequence>
<gene>
    <name evidence="2" type="ORF">AWC38_SpisGene11716</name>
</gene>
<evidence type="ECO:0000313" key="2">
    <source>
        <dbReference type="EMBL" id="PFX23738.1"/>
    </source>
</evidence>
<dbReference type="Proteomes" id="UP000225706">
    <property type="component" value="Unassembled WGS sequence"/>
</dbReference>
<dbReference type="OrthoDB" id="10012075at2759"/>
<keyword evidence="3" id="KW-1185">Reference proteome</keyword>